<evidence type="ECO:0000313" key="3">
    <source>
        <dbReference type="Proteomes" id="UP000033140"/>
    </source>
</evidence>
<dbReference type="AlphaFoldDB" id="A0A0E9NFZ1"/>
<reference evidence="2 3" key="1">
    <citation type="journal article" date="2011" name="J. Gen. Appl. Microbiol.">
        <title>Draft genome sequencing of the enigmatic yeast Saitoella complicata.</title>
        <authorList>
            <person name="Nishida H."/>
            <person name="Hamamoto M."/>
            <person name="Sugiyama J."/>
        </authorList>
    </citation>
    <scope>NUCLEOTIDE SEQUENCE [LARGE SCALE GENOMIC DNA]</scope>
    <source>
        <strain evidence="2 3">NRRL Y-17804</strain>
    </source>
</reference>
<feature type="compositionally biased region" description="Basic and acidic residues" evidence="1">
    <location>
        <begin position="490"/>
        <end position="503"/>
    </location>
</feature>
<dbReference type="Proteomes" id="UP000033140">
    <property type="component" value="Unassembled WGS sequence"/>
</dbReference>
<feature type="region of interest" description="Disordered" evidence="1">
    <location>
        <begin position="377"/>
        <end position="410"/>
    </location>
</feature>
<sequence length="624" mass="68225">MAYGSVAVRCTHVIANREFHTPTRIRVRIQRDGKRPLLFSCWAQGIIGGLGTTSAITVCFRLGHLHAFHRKNTHEMDSGFSIMPGEFPNPEDDDPFLSLAQTPDAQATPHSRSTSYFGLSDILQRRPSSMSLRSPLNSPGAVLPALNQERSPNAGSEAGSDLSFRTAAVTVNGDAPLAEGWRELTPEPAQTMDADDVARTPRPQYLRRESDATETMSIATATANANPAVENELRELKARLDKLEHRDTYDTYRSRPSTGSTSLATSSNSNSLSSPRSTNLHLASVRKLRGVISPEVFKTIEDVSNEVTGLCEQVAEDGSPVVRRRADGVRRALTDVCVALLEDHVRTTQLLSPLRRRADPDAGSAVYEADDNRSYISGSSSRLGYRNEYSKPENGLGRSRTSTFDGSRRAASVASHGREALSLRHDTLLAHDRVQPSYSPRQHDEDSKSYVSTTSSRWRPSPRSEALLRESRAALLGRSASRSSTFSSHRRSESVASLRRDDGLEAQYHGPYVRDPPVQVAGPRRSSTMHFPPPAPAHESPPMNAAAQRRIMSEKAQRRRTLLEDAGSRAGATSAIGGSGGMRRMVASQSMGNMSLSEWDSPRNGSGSPNAYMADDGDVPRRRL</sequence>
<evidence type="ECO:0000256" key="1">
    <source>
        <dbReference type="SAM" id="MobiDB-lite"/>
    </source>
</evidence>
<feature type="region of interest" description="Disordered" evidence="1">
    <location>
        <begin position="434"/>
        <end position="465"/>
    </location>
</feature>
<feature type="compositionally biased region" description="Low complexity" evidence="1">
    <location>
        <begin position="257"/>
        <end position="277"/>
    </location>
</feature>
<proteinExistence type="predicted"/>
<keyword evidence="3" id="KW-1185">Reference proteome</keyword>
<feature type="region of interest" description="Disordered" evidence="1">
    <location>
        <begin position="477"/>
        <end position="542"/>
    </location>
</feature>
<accession>A0A0E9NFZ1</accession>
<feature type="region of interest" description="Disordered" evidence="1">
    <location>
        <begin position="129"/>
        <end position="160"/>
    </location>
</feature>
<reference evidence="2 3" key="2">
    <citation type="journal article" date="2014" name="J. Gen. Appl. Microbiol.">
        <title>The early diverging ascomycetous budding yeast Saitoella complicata has three histone deacetylases belonging to the Clr6, Hos2, and Rpd3 lineages.</title>
        <authorList>
            <person name="Nishida H."/>
            <person name="Matsumoto T."/>
            <person name="Kondo S."/>
            <person name="Hamamoto M."/>
            <person name="Yoshikawa H."/>
        </authorList>
    </citation>
    <scope>NUCLEOTIDE SEQUENCE [LARGE SCALE GENOMIC DNA]</scope>
    <source>
        <strain evidence="2 3">NRRL Y-17804</strain>
    </source>
</reference>
<feature type="region of interest" description="Disordered" evidence="1">
    <location>
        <begin position="562"/>
        <end position="624"/>
    </location>
</feature>
<feature type="compositionally biased region" description="Polar residues" evidence="1">
    <location>
        <begin position="587"/>
        <end position="609"/>
    </location>
</feature>
<feature type="compositionally biased region" description="Low complexity" evidence="1">
    <location>
        <begin position="129"/>
        <end position="139"/>
    </location>
</feature>
<feature type="compositionally biased region" description="Low complexity" evidence="1">
    <location>
        <begin position="452"/>
        <end position="465"/>
    </location>
</feature>
<comment type="caution">
    <text evidence="2">The sequence shown here is derived from an EMBL/GenBank/DDBJ whole genome shotgun (WGS) entry which is preliminary data.</text>
</comment>
<reference evidence="2 3" key="3">
    <citation type="journal article" date="2015" name="Genome Announc.">
        <title>Draft Genome Sequence of the Archiascomycetous Yeast Saitoella complicata.</title>
        <authorList>
            <person name="Yamauchi K."/>
            <person name="Kondo S."/>
            <person name="Hamamoto M."/>
            <person name="Takahashi Y."/>
            <person name="Ogura Y."/>
            <person name="Hayashi T."/>
            <person name="Nishida H."/>
        </authorList>
    </citation>
    <scope>NUCLEOTIDE SEQUENCE [LARGE SCALE GENOMIC DNA]</scope>
    <source>
        <strain evidence="2 3">NRRL Y-17804</strain>
    </source>
</reference>
<protein>
    <submittedName>
        <fullName evidence="2">Uncharacterized protein</fullName>
    </submittedName>
</protein>
<feature type="compositionally biased region" description="Low complexity" evidence="1">
    <location>
        <begin position="477"/>
        <end position="487"/>
    </location>
</feature>
<dbReference type="EMBL" id="BACD03000014">
    <property type="protein sequence ID" value="GAO48325.1"/>
    <property type="molecule type" value="Genomic_DNA"/>
</dbReference>
<feature type="region of interest" description="Disordered" evidence="1">
    <location>
        <begin position="247"/>
        <end position="277"/>
    </location>
</feature>
<gene>
    <name evidence="2" type="ORF">G7K_2499-t1</name>
</gene>
<evidence type="ECO:0000313" key="2">
    <source>
        <dbReference type="EMBL" id="GAO48325.1"/>
    </source>
</evidence>
<organism evidence="2 3">
    <name type="scientific">Saitoella complicata (strain BCRC 22490 / CBS 7301 / JCM 7358 / NBRC 10748 / NRRL Y-17804)</name>
    <dbReference type="NCBI Taxonomy" id="698492"/>
    <lineage>
        <taxon>Eukaryota</taxon>
        <taxon>Fungi</taxon>
        <taxon>Dikarya</taxon>
        <taxon>Ascomycota</taxon>
        <taxon>Taphrinomycotina</taxon>
        <taxon>Taphrinomycotina incertae sedis</taxon>
        <taxon>Saitoella</taxon>
    </lineage>
</organism>
<name>A0A0E9NFZ1_SAICN</name>